<organism evidence="2 3">
    <name type="scientific">Candidatus Planktophila dulcis</name>
    <dbReference type="NCBI Taxonomy" id="1884914"/>
    <lineage>
        <taxon>Bacteria</taxon>
        <taxon>Bacillati</taxon>
        <taxon>Actinomycetota</taxon>
        <taxon>Actinomycetes</taxon>
        <taxon>Candidatus Nanopelagicales</taxon>
        <taxon>Candidatus Nanopelagicaceae</taxon>
        <taxon>Candidatus Planktophila</taxon>
    </lineage>
</organism>
<feature type="signal peptide" evidence="1">
    <location>
        <begin position="1"/>
        <end position="30"/>
    </location>
</feature>
<evidence type="ECO:0000313" key="3">
    <source>
        <dbReference type="Proteomes" id="UP000217216"/>
    </source>
</evidence>
<protein>
    <submittedName>
        <fullName evidence="2">Uncharacterized protein</fullName>
    </submittedName>
</protein>
<reference evidence="2 3" key="1">
    <citation type="submission" date="2016-07" db="EMBL/GenBank/DDBJ databases">
        <title>High microdiversification within the ubiquitous acI lineage of Actinobacteria.</title>
        <authorList>
            <person name="Neuenschwander S.M."/>
            <person name="Salcher M."/>
            <person name="Ghai R."/>
            <person name="Pernthaler J."/>
        </authorList>
    </citation>
    <scope>NUCLEOTIDE SEQUENCE [LARGE SCALE GENOMIC DNA]</scope>
    <source>
        <strain evidence="2">MMS-21-155</strain>
    </source>
</reference>
<sequence length="623" mass="61415">MSTKTTFKRVALVAVAALSLGVLSVAPSSAAVSALSVVTTNGTSTTASNYDSTTAATVTVTALVDNTTTDSVTVTYFAKSRPATAVENSGRLRYIDSTTKTVATSTIVDTSTAANNGSVALDSVTAGQSHNTFRLTAGTAGYIGANFRMELDSATARTAGTYTYTVVVKTQSGLSASYTTNTYDVSIVVSALASASTTASAAQTTAFIGAPATANTSDTAISAVATAAAAVAEIDVTINNASAGTGVAEDSVTATVTGPGNISFNDATYGKSITFAVTAGVATISIRADGTAGVGTIAITTKSGFSSTKTVTFYAKAASTLTTKLAPSTLVVGANDSAVAVTATDATGTNWAGAAYIVASAAADALIGGSATTPVACVYSSSSKVHWCPVTAIAAGTAKFKVIDAATVALATATSAEFSLTVSAAPAATVKLEFDKATYQPFEKAYIKVSVLDAAGNRLGAKDYVNALASGGITTNIAFSGTAPTLTATTVAINALDGTDKFGGYLTYVAYMPAQGDVTITAKGGTGLPVSGQVTVTATASVVNSSVDAATDAANEATDAANAATDAALAAADAADAATAAAQDASDAVAALSATVAKLVASLKAQITSLTNLVIKIQKKVRA</sequence>
<evidence type="ECO:0000313" key="2">
    <source>
        <dbReference type="EMBL" id="ASY11462.1"/>
    </source>
</evidence>
<keyword evidence="3" id="KW-1185">Reference proteome</keyword>
<name>A0AAD0E0M8_9ACTN</name>
<dbReference type="Proteomes" id="UP000217216">
    <property type="component" value="Chromosome"/>
</dbReference>
<dbReference type="KEGG" id="plak:A1s21155_00285"/>
<proteinExistence type="predicted"/>
<keyword evidence="1" id="KW-0732">Signal</keyword>
<gene>
    <name evidence="2" type="ORF">A1s21155_00285</name>
</gene>
<dbReference type="GeneID" id="300656581"/>
<dbReference type="EMBL" id="CP016770">
    <property type="protein sequence ID" value="ASY11462.1"/>
    <property type="molecule type" value="Genomic_DNA"/>
</dbReference>
<dbReference type="AlphaFoldDB" id="A0AAD0E0M8"/>
<feature type="chain" id="PRO_5042276057" evidence="1">
    <location>
        <begin position="31"/>
        <end position="623"/>
    </location>
</feature>
<accession>A0AAD0E0M8</accession>
<dbReference type="RefSeq" id="WP_095695903.1">
    <property type="nucleotide sequence ID" value="NZ_CP016770.1"/>
</dbReference>
<evidence type="ECO:0000256" key="1">
    <source>
        <dbReference type="SAM" id="SignalP"/>
    </source>
</evidence>